<feature type="domain" description="HTH luxR-type" evidence="5">
    <location>
        <begin position="23"/>
        <end position="88"/>
    </location>
</feature>
<evidence type="ECO:0000313" key="7">
    <source>
        <dbReference type="Proteomes" id="UP001521150"/>
    </source>
</evidence>
<evidence type="ECO:0000256" key="4">
    <source>
        <dbReference type="SAM" id="MobiDB-lite"/>
    </source>
</evidence>
<dbReference type="InterPro" id="IPR016032">
    <property type="entry name" value="Sig_transdc_resp-reg_C-effctor"/>
</dbReference>
<evidence type="ECO:0000256" key="3">
    <source>
        <dbReference type="ARBA" id="ARBA00023163"/>
    </source>
</evidence>
<dbReference type="PANTHER" id="PTHR44688:SF16">
    <property type="entry name" value="DNA-BINDING TRANSCRIPTIONAL ACTIVATOR DEVR_DOSR"/>
    <property type="match status" value="1"/>
</dbReference>
<dbReference type="SMART" id="SM00421">
    <property type="entry name" value="HTH_LUXR"/>
    <property type="match status" value="1"/>
</dbReference>
<dbReference type="PANTHER" id="PTHR44688">
    <property type="entry name" value="DNA-BINDING TRANSCRIPTIONAL ACTIVATOR DEVR_DOSR"/>
    <property type="match status" value="1"/>
</dbReference>
<dbReference type="PROSITE" id="PS50043">
    <property type="entry name" value="HTH_LUXR_2"/>
    <property type="match status" value="1"/>
</dbReference>
<proteinExistence type="predicted"/>
<feature type="region of interest" description="Disordered" evidence="4">
    <location>
        <begin position="9"/>
        <end position="28"/>
    </location>
</feature>
<comment type="caution">
    <text evidence="6">The sequence shown here is derived from an EMBL/GenBank/DDBJ whole genome shotgun (WGS) entry which is preliminary data.</text>
</comment>
<keyword evidence="2" id="KW-0238">DNA-binding</keyword>
<sequence length="93" mass="10063">MIDLATLALGESPQPAPAVPATNGKPLAPLTRRERQVAELVAEGLSNKDIAARLVIAQRTAEGHVDRILTKLGFSTRTQLAVWINEQGRDRNP</sequence>
<keyword evidence="7" id="KW-1185">Reference proteome</keyword>
<name>A0ABS8Z3L9_9PSEU</name>
<dbReference type="Proteomes" id="UP001521150">
    <property type="component" value="Unassembled WGS sequence"/>
</dbReference>
<evidence type="ECO:0000256" key="2">
    <source>
        <dbReference type="ARBA" id="ARBA00023125"/>
    </source>
</evidence>
<gene>
    <name evidence="6" type="ORF">LWC34_03795</name>
</gene>
<dbReference type="PRINTS" id="PR00038">
    <property type="entry name" value="HTHLUXR"/>
</dbReference>
<dbReference type="InterPro" id="IPR000792">
    <property type="entry name" value="Tscrpt_reg_LuxR_C"/>
</dbReference>
<protein>
    <submittedName>
        <fullName evidence="6">Helix-turn-helix transcriptional regulator</fullName>
    </submittedName>
</protein>
<evidence type="ECO:0000313" key="6">
    <source>
        <dbReference type="EMBL" id="MCE7001957.1"/>
    </source>
</evidence>
<evidence type="ECO:0000256" key="1">
    <source>
        <dbReference type="ARBA" id="ARBA00023015"/>
    </source>
</evidence>
<keyword evidence="1" id="KW-0805">Transcription regulation</keyword>
<dbReference type="SUPFAM" id="SSF46894">
    <property type="entry name" value="C-terminal effector domain of the bipartite response regulators"/>
    <property type="match status" value="1"/>
</dbReference>
<dbReference type="EMBL" id="JAJVCN010000001">
    <property type="protein sequence ID" value="MCE7001957.1"/>
    <property type="molecule type" value="Genomic_DNA"/>
</dbReference>
<reference evidence="6 7" key="1">
    <citation type="submission" date="2021-12" db="EMBL/GenBank/DDBJ databases">
        <title>Genome sequence of Kibdelosporangium philippinense ATCC 49844.</title>
        <authorList>
            <person name="Fedorov E.A."/>
            <person name="Omeragic M."/>
            <person name="Shalygina K.F."/>
            <person name="Maclea K.S."/>
        </authorList>
    </citation>
    <scope>NUCLEOTIDE SEQUENCE [LARGE SCALE GENOMIC DNA]</scope>
    <source>
        <strain evidence="6 7">ATCC 49844</strain>
    </source>
</reference>
<dbReference type="Gene3D" id="1.10.10.10">
    <property type="entry name" value="Winged helix-like DNA-binding domain superfamily/Winged helix DNA-binding domain"/>
    <property type="match status" value="1"/>
</dbReference>
<dbReference type="Pfam" id="PF00196">
    <property type="entry name" value="GerE"/>
    <property type="match status" value="1"/>
</dbReference>
<accession>A0ABS8Z3L9</accession>
<dbReference type="InterPro" id="IPR036388">
    <property type="entry name" value="WH-like_DNA-bd_sf"/>
</dbReference>
<dbReference type="CDD" id="cd06170">
    <property type="entry name" value="LuxR_C_like"/>
    <property type="match status" value="1"/>
</dbReference>
<dbReference type="RefSeq" id="WP_233723002.1">
    <property type="nucleotide sequence ID" value="NZ_JAJVCN010000001.1"/>
</dbReference>
<evidence type="ECO:0000259" key="5">
    <source>
        <dbReference type="PROSITE" id="PS50043"/>
    </source>
</evidence>
<keyword evidence="3" id="KW-0804">Transcription</keyword>
<organism evidence="6 7">
    <name type="scientific">Kibdelosporangium philippinense</name>
    <dbReference type="NCBI Taxonomy" id="211113"/>
    <lineage>
        <taxon>Bacteria</taxon>
        <taxon>Bacillati</taxon>
        <taxon>Actinomycetota</taxon>
        <taxon>Actinomycetes</taxon>
        <taxon>Pseudonocardiales</taxon>
        <taxon>Pseudonocardiaceae</taxon>
        <taxon>Kibdelosporangium</taxon>
    </lineage>
</organism>